<accession>A0A1I4E1J7</accession>
<reference evidence="2 3" key="1">
    <citation type="submission" date="2016-10" db="EMBL/GenBank/DDBJ databases">
        <authorList>
            <person name="de Groot N.N."/>
        </authorList>
    </citation>
    <scope>NUCLEOTIDE SEQUENCE [LARGE SCALE GENOMIC DNA]</scope>
    <source>
        <strain evidence="2 3">DSM 45317</strain>
    </source>
</reference>
<dbReference type="STRING" id="504800.SAMN04488085_105177"/>
<evidence type="ECO:0000256" key="1">
    <source>
        <dbReference type="SAM" id="MobiDB-lite"/>
    </source>
</evidence>
<proteinExistence type="predicted"/>
<feature type="region of interest" description="Disordered" evidence="1">
    <location>
        <begin position="65"/>
        <end position="89"/>
    </location>
</feature>
<dbReference type="InParanoid" id="A0A1I4E1J7"/>
<dbReference type="AlphaFoldDB" id="A0A1I4E1J7"/>
<evidence type="ECO:0000313" key="3">
    <source>
        <dbReference type="Proteomes" id="UP000199152"/>
    </source>
</evidence>
<sequence length="89" mass="9902">MTRRREPARSKPHAYRRRNRLVLFADVDVNTQVEAEPAGQKVVTSIIVRAANRKTVQQLSGEIRAAVTPRSSHHARRTPVADPTEPPAG</sequence>
<organism evidence="2 3">
    <name type="scientific">Geodermatophilus ruber</name>
    <dbReference type="NCBI Taxonomy" id="504800"/>
    <lineage>
        <taxon>Bacteria</taxon>
        <taxon>Bacillati</taxon>
        <taxon>Actinomycetota</taxon>
        <taxon>Actinomycetes</taxon>
        <taxon>Geodermatophilales</taxon>
        <taxon>Geodermatophilaceae</taxon>
        <taxon>Geodermatophilus</taxon>
    </lineage>
</organism>
<keyword evidence="3" id="KW-1185">Reference proteome</keyword>
<name>A0A1I4E1J7_9ACTN</name>
<dbReference type="EMBL" id="FOSW01000005">
    <property type="protein sequence ID" value="SFK99632.1"/>
    <property type="molecule type" value="Genomic_DNA"/>
</dbReference>
<dbReference type="Proteomes" id="UP000199152">
    <property type="component" value="Unassembled WGS sequence"/>
</dbReference>
<protein>
    <submittedName>
        <fullName evidence="2">Uncharacterized protein</fullName>
    </submittedName>
</protein>
<gene>
    <name evidence="2" type="ORF">SAMN04488085_105177</name>
</gene>
<evidence type="ECO:0000313" key="2">
    <source>
        <dbReference type="EMBL" id="SFK99632.1"/>
    </source>
</evidence>